<dbReference type="GO" id="GO:0055037">
    <property type="term" value="C:recycling endosome"/>
    <property type="evidence" value="ECO:0007669"/>
    <property type="project" value="TreeGrafter"/>
</dbReference>
<gene>
    <name evidence="2" type="ORF">GpartN1_g2933.t1</name>
</gene>
<dbReference type="OrthoDB" id="10265409at2759"/>
<keyword evidence="3" id="KW-1185">Reference proteome</keyword>
<name>A0A9C7PX36_9RHOD</name>
<proteinExistence type="predicted"/>
<dbReference type="InterPro" id="IPR024224">
    <property type="entry name" value="DENND6"/>
</dbReference>
<comment type="caution">
    <text evidence="2">The sequence shown here is derived from an EMBL/GenBank/DDBJ whole genome shotgun (WGS) entry which is preliminary data.</text>
</comment>
<evidence type="ECO:0000256" key="1">
    <source>
        <dbReference type="SAM" id="MobiDB-lite"/>
    </source>
</evidence>
<sequence length="679" mass="78741">MFPLLGLVWVEFDVENGPCVRETFYPSCEDTSSFERRDVFSTSAKDFIAFHAMPDSTSVSSEVSQMEDSLFFFRFPCSLLLETELAGQFWNSNRPCQSKFCFQTVEPVGHSLFRVTASESARRGYSQHAIVAVCTTSLSTCFVRPLLYLVASRLFQYGRLQKSEIEQELGYLKLQWLEILAEVEGKDGTGTLVKKLTFLNSSLLLRGDYVLCPCGSIRHWCIHAVEVTDEEPNLYNSMKTRDFPITSLVKPNCSVPFFHEFDLYICFSENLGYLWTLWELMMLGESILVVSSTPARACSAVGCLLSLLVPLLPITVDWQSYFVIQDLDESKDKEYQHYSLIGITSAFLCRQFEQARNVLFIGQPVDRHSEMYPSLYLKTKYCPKFRKNKRFLKALQYSSQRLATCVILREYFREMTLTILRMFHSFFVPLNAQEMKPDVTSHDEDDVVKILMQSPPKFRSLDKATFPSDDDIEVSSVMSLLSSKRDALANKFLLDKKHLFYPSLSDRLSENDENVSSEGEEDDSDADDESSELSRNLDALQLSGKVHHVRTRFGSDDHVKKGIRHKLKEASRHRKLSKRKVIVRHFVKDFIHGPVFEEWFSKRRLLAEHRWFVRYKQCITNDLSKLEKWDRIWQLPSRWRSQMETHINYVRQMGESELECCLMNSFTQLEMAVKNSKQS</sequence>
<dbReference type="PANTHER" id="PTHR13677">
    <property type="entry name" value="LD41638P"/>
    <property type="match status" value="1"/>
</dbReference>
<dbReference type="EMBL" id="BQMJ01000021">
    <property type="protein sequence ID" value="GJQ11142.1"/>
    <property type="molecule type" value="Genomic_DNA"/>
</dbReference>
<dbReference type="AlphaFoldDB" id="A0A9C7PX36"/>
<feature type="compositionally biased region" description="Acidic residues" evidence="1">
    <location>
        <begin position="511"/>
        <end position="530"/>
    </location>
</feature>
<dbReference type="Proteomes" id="UP001061958">
    <property type="component" value="Unassembled WGS sequence"/>
</dbReference>
<evidence type="ECO:0008006" key="4">
    <source>
        <dbReference type="Google" id="ProtNLM"/>
    </source>
</evidence>
<protein>
    <recommendedName>
        <fullName evidence="4">UDENN domain-containing protein</fullName>
    </recommendedName>
</protein>
<evidence type="ECO:0000313" key="3">
    <source>
        <dbReference type="Proteomes" id="UP001061958"/>
    </source>
</evidence>
<reference evidence="2" key="1">
    <citation type="journal article" date="2022" name="Proc. Natl. Acad. Sci. U.S.A.">
        <title>Life cycle and functional genomics of the unicellular red alga Galdieria for elucidating algal and plant evolution and industrial use.</title>
        <authorList>
            <person name="Hirooka S."/>
            <person name="Itabashi T."/>
            <person name="Ichinose T.M."/>
            <person name="Onuma R."/>
            <person name="Fujiwara T."/>
            <person name="Yamashita S."/>
            <person name="Jong L.W."/>
            <person name="Tomita R."/>
            <person name="Iwane A.H."/>
            <person name="Miyagishima S.Y."/>
        </authorList>
    </citation>
    <scope>NUCLEOTIDE SEQUENCE</scope>
    <source>
        <strain evidence="2">NBRC 102759</strain>
    </source>
</reference>
<accession>A0A9C7PX36</accession>
<reference evidence="2" key="2">
    <citation type="submission" date="2022-01" db="EMBL/GenBank/DDBJ databases">
        <authorList>
            <person name="Hirooka S."/>
            <person name="Miyagishima S.Y."/>
        </authorList>
    </citation>
    <scope>NUCLEOTIDE SEQUENCE</scope>
    <source>
        <strain evidence="2">NBRC 102759</strain>
    </source>
</reference>
<organism evidence="2 3">
    <name type="scientific">Galdieria partita</name>
    <dbReference type="NCBI Taxonomy" id="83374"/>
    <lineage>
        <taxon>Eukaryota</taxon>
        <taxon>Rhodophyta</taxon>
        <taxon>Bangiophyceae</taxon>
        <taxon>Galdieriales</taxon>
        <taxon>Galdieriaceae</taxon>
        <taxon>Galdieria</taxon>
    </lineage>
</organism>
<dbReference type="PANTHER" id="PTHR13677:SF0">
    <property type="entry name" value="LD41638P"/>
    <property type="match status" value="1"/>
</dbReference>
<feature type="region of interest" description="Disordered" evidence="1">
    <location>
        <begin position="509"/>
        <end position="530"/>
    </location>
</feature>
<dbReference type="GO" id="GO:0005085">
    <property type="term" value="F:guanyl-nucleotide exchange factor activity"/>
    <property type="evidence" value="ECO:0007669"/>
    <property type="project" value="InterPro"/>
</dbReference>
<evidence type="ECO:0000313" key="2">
    <source>
        <dbReference type="EMBL" id="GJQ11142.1"/>
    </source>
</evidence>